<keyword evidence="1" id="KW-0812">Transmembrane</keyword>
<sequence>ILTIVFGAPWLLILLFLSTLPFWYFLHPSKSKVKSMFWLFAILSLSFIISQSLFYYWADDPLFCIIPPEFPIIGPLTNGIYVYIDGAIYGLIQSFRFMTTISAAMIFVSTTHPSQLITALGRFFNIKIKNKQYVIGLPYEIAFMVSSAVSFAPVMIEECYGIINAMRARGLDLKGGIRTKLRAAKHLFLPLIVNILRSGRQIAIAADARGFRATKNRSYVKELKLNSNDYVFLTMVIIFTGFGIYLSLVGYGSTPPI</sequence>
<evidence type="ECO:0000313" key="1">
    <source>
        <dbReference type="EMBL" id="TKY91796.1"/>
    </source>
</evidence>
<proteinExistence type="predicted"/>
<comment type="caution">
    <text evidence="1">The sequence shown here is derived from an EMBL/GenBank/DDBJ whole genome shotgun (WGS) entry which is preliminary data.</text>
</comment>
<organism evidence="1 2">
    <name type="scientific">Candidatus Methanomarinus sp</name>
    <dbReference type="NCBI Taxonomy" id="3386244"/>
    <lineage>
        <taxon>Archaea</taxon>
        <taxon>Methanobacteriati</taxon>
        <taxon>Methanobacteriota</taxon>
        <taxon>Stenosarchaea group</taxon>
        <taxon>Methanomicrobia</taxon>
        <taxon>Methanosarcinales</taxon>
        <taxon>ANME-2 cluster</taxon>
        <taxon>Candidatus Methanocomedenaceae</taxon>
        <taxon>Candidatus Methanomarinus</taxon>
    </lineage>
</organism>
<dbReference type="Proteomes" id="UP000315423">
    <property type="component" value="Unassembled WGS sequence"/>
</dbReference>
<accession>A0AC61SAV4</accession>
<gene>
    <name evidence="1" type="ORF">C5S46_03965</name>
</gene>
<feature type="non-terminal residue" evidence="1">
    <location>
        <position position="1"/>
    </location>
</feature>
<reference evidence="1" key="1">
    <citation type="submission" date="2018-09" db="EMBL/GenBank/DDBJ databases">
        <title>A genomic encyclopedia of anaerobic methanotrophic archaea.</title>
        <authorList>
            <person name="Skennerton C.T."/>
            <person name="Chadwick G.L."/>
            <person name="Laso-Perez R."/>
            <person name="Leu A.O."/>
            <person name="Speth D.R."/>
            <person name="Yu H."/>
            <person name="Morgan-Lang C."/>
            <person name="Hatzenpichler R."/>
            <person name="Goudeau D."/>
            <person name="Malmstrom R."/>
            <person name="Woyke T."/>
            <person name="Hallam S."/>
            <person name="Tyson G.W."/>
            <person name="Wegener G."/>
            <person name="Boetius A."/>
            <person name="Orphan V.J."/>
        </authorList>
    </citation>
    <scope>NUCLEOTIDE SEQUENCE</scope>
    <source>
        <strain evidence="1">CONS3730D10UFb2</strain>
    </source>
</reference>
<evidence type="ECO:0000313" key="2">
    <source>
        <dbReference type="Proteomes" id="UP000315423"/>
    </source>
</evidence>
<dbReference type="EMBL" id="QYBA01000129">
    <property type="protein sequence ID" value="TKY91796.1"/>
    <property type="molecule type" value="Genomic_DNA"/>
</dbReference>
<protein>
    <submittedName>
        <fullName evidence="1">Energy-coupling factor transporter transmembrane protein EcfT</fullName>
    </submittedName>
</protein>
<name>A0AC61SAV4_9EURY</name>
<keyword evidence="1" id="KW-0472">Membrane</keyword>